<accession>A0A4Z0Z862</accession>
<dbReference type="AlphaFoldDB" id="A0A4Z0Z862"/>
<sequence>MADAEPTPPGPNVQGALPWLRWAQTVNQETQTSITPFLGDDEELREYLADVDGIDKELYVLNNLQSTRPADFAAPALQIILNSLVDTLPQAIQDRVGLHLGKDYWDPDTGPVIGQPIWFTQEDGQFQKTLDLFRNGLVASLDSNNKEFILWVVDAGTPTSPYYATIVLCYGPSDPSKPEVLDRITDWAIIDARDVKQKPESTERTANRVLELLRDRIPGATRHHVWLPPFQPGVGEEGLSAFIAYSAVSQLLTRIGTMHCAENINIEKLFVPLQPWLNPNAIRAEALGRTAIKTMEKLKWKARLAVFPIDPYATAPLRPWGPVATHRPPVTETTAATVTDPLFGDYGGHDNSTQTAEVPAPTTDDSLLTNTQESSAEIADTESEIVGGPFAMDVPPPSSSSSSTDPDGVQWTLPKPASPKPKTLEGDLIEIYYEHKFDELKRARQESERTREVCLDAQQFAERLHYEVLEAPVRSIPTAYAVERLFWLVRRAIERSRYVAEFLYSLEQKYTNDDIHYQVEERLSFPEVREEFEKWDLEYKEIYTAADEILNNAYAARSALSPTEELGEPLEEEIDYPNVNEGGDGGHDSSSSSSSEADVEDDINVDVDVDVDVEPAPSKLPHHNSNIPKKRRYTEAATSALDEDGEEVFTMTVSTAKRPQKKQKKQKTPAKKSKKSKK</sequence>
<feature type="region of interest" description="Disordered" evidence="1">
    <location>
        <begin position="387"/>
        <end position="422"/>
    </location>
</feature>
<feature type="region of interest" description="Disordered" evidence="1">
    <location>
        <begin position="339"/>
        <end position="367"/>
    </location>
</feature>
<keyword evidence="3" id="KW-1185">Reference proteome</keyword>
<evidence type="ECO:0000313" key="3">
    <source>
        <dbReference type="Proteomes" id="UP000297716"/>
    </source>
</evidence>
<proteinExistence type="predicted"/>
<comment type="caution">
    <text evidence="2">The sequence shown here is derived from an EMBL/GenBank/DDBJ whole genome shotgun (WGS) entry which is preliminary data.</text>
</comment>
<evidence type="ECO:0000256" key="1">
    <source>
        <dbReference type="SAM" id="MobiDB-lite"/>
    </source>
</evidence>
<organism evidence="2 3">
    <name type="scientific">Xylaria hypoxylon</name>
    <dbReference type="NCBI Taxonomy" id="37992"/>
    <lineage>
        <taxon>Eukaryota</taxon>
        <taxon>Fungi</taxon>
        <taxon>Dikarya</taxon>
        <taxon>Ascomycota</taxon>
        <taxon>Pezizomycotina</taxon>
        <taxon>Sordariomycetes</taxon>
        <taxon>Xylariomycetidae</taxon>
        <taxon>Xylariales</taxon>
        <taxon>Xylariaceae</taxon>
        <taxon>Xylaria</taxon>
    </lineage>
</organism>
<feature type="compositionally biased region" description="Acidic residues" evidence="1">
    <location>
        <begin position="597"/>
        <end position="613"/>
    </location>
</feature>
<feature type="region of interest" description="Disordered" evidence="1">
    <location>
        <begin position="575"/>
        <end position="678"/>
    </location>
</feature>
<dbReference type="OrthoDB" id="4769041at2759"/>
<gene>
    <name evidence="2" type="ORF">E0Z10_g4060</name>
</gene>
<dbReference type="Proteomes" id="UP000297716">
    <property type="component" value="Unassembled WGS sequence"/>
</dbReference>
<reference evidence="2 3" key="1">
    <citation type="submission" date="2019-03" db="EMBL/GenBank/DDBJ databases">
        <title>Draft genome sequence of Xylaria hypoxylon DSM 108379, a ubiquitous saprotrophic-parasitic fungi on hardwood.</title>
        <authorList>
            <person name="Buettner E."/>
            <person name="Leonhardt S."/>
            <person name="Gebauer A.M."/>
            <person name="Liers C."/>
            <person name="Hofrichter M."/>
            <person name="Kellner H."/>
        </authorList>
    </citation>
    <scope>NUCLEOTIDE SEQUENCE [LARGE SCALE GENOMIC DNA]</scope>
    <source>
        <strain evidence="2 3">DSM 108379</strain>
    </source>
</reference>
<name>A0A4Z0Z862_9PEZI</name>
<evidence type="ECO:0000313" key="2">
    <source>
        <dbReference type="EMBL" id="TGJ84712.1"/>
    </source>
</evidence>
<feature type="compositionally biased region" description="Basic residues" evidence="1">
    <location>
        <begin position="658"/>
        <end position="678"/>
    </location>
</feature>
<dbReference type="EMBL" id="SKBN01000061">
    <property type="protein sequence ID" value="TGJ84712.1"/>
    <property type="molecule type" value="Genomic_DNA"/>
</dbReference>
<protein>
    <submittedName>
        <fullName evidence="2">Uncharacterized protein</fullName>
    </submittedName>
</protein>